<protein>
    <submittedName>
        <fullName evidence="1">Uncharacterized protein</fullName>
    </submittedName>
</protein>
<accession>A0A4C1XPA0</accession>
<keyword evidence="2" id="KW-1185">Reference proteome</keyword>
<sequence>MNEKKKALNFLPILLIVNQHLEWVIQDVQNRNSGKHCPYFTTISGGSANSNLVSTHTLRIDYVYYSTEGLQARELNAGGAIVDVQFVDFEVR</sequence>
<comment type="caution">
    <text evidence="1">The sequence shown here is derived from an EMBL/GenBank/DDBJ whole genome shotgun (WGS) entry which is preliminary data.</text>
</comment>
<gene>
    <name evidence="1" type="ORF">EVAR_36580_1</name>
</gene>
<name>A0A4C1XPA0_EUMVA</name>
<evidence type="ECO:0000313" key="2">
    <source>
        <dbReference type="Proteomes" id="UP000299102"/>
    </source>
</evidence>
<evidence type="ECO:0000313" key="1">
    <source>
        <dbReference type="EMBL" id="GBP64960.1"/>
    </source>
</evidence>
<dbReference type="Proteomes" id="UP000299102">
    <property type="component" value="Unassembled WGS sequence"/>
</dbReference>
<reference evidence="1 2" key="1">
    <citation type="journal article" date="2019" name="Commun. Biol.">
        <title>The bagworm genome reveals a unique fibroin gene that provides high tensile strength.</title>
        <authorList>
            <person name="Kono N."/>
            <person name="Nakamura H."/>
            <person name="Ohtoshi R."/>
            <person name="Tomita M."/>
            <person name="Numata K."/>
            <person name="Arakawa K."/>
        </authorList>
    </citation>
    <scope>NUCLEOTIDE SEQUENCE [LARGE SCALE GENOMIC DNA]</scope>
</reference>
<organism evidence="1 2">
    <name type="scientific">Eumeta variegata</name>
    <name type="common">Bagworm moth</name>
    <name type="synonym">Eumeta japonica</name>
    <dbReference type="NCBI Taxonomy" id="151549"/>
    <lineage>
        <taxon>Eukaryota</taxon>
        <taxon>Metazoa</taxon>
        <taxon>Ecdysozoa</taxon>
        <taxon>Arthropoda</taxon>
        <taxon>Hexapoda</taxon>
        <taxon>Insecta</taxon>
        <taxon>Pterygota</taxon>
        <taxon>Neoptera</taxon>
        <taxon>Endopterygota</taxon>
        <taxon>Lepidoptera</taxon>
        <taxon>Glossata</taxon>
        <taxon>Ditrysia</taxon>
        <taxon>Tineoidea</taxon>
        <taxon>Psychidae</taxon>
        <taxon>Oiketicinae</taxon>
        <taxon>Eumeta</taxon>
    </lineage>
</organism>
<dbReference type="AlphaFoldDB" id="A0A4C1XPA0"/>
<proteinExistence type="predicted"/>
<dbReference type="EMBL" id="BGZK01000915">
    <property type="protein sequence ID" value="GBP64960.1"/>
    <property type="molecule type" value="Genomic_DNA"/>
</dbReference>